<accession>A0A4R2JY55</accession>
<feature type="DNA-binding region" description="H-T-H motif" evidence="4">
    <location>
        <begin position="76"/>
        <end position="95"/>
    </location>
</feature>
<evidence type="ECO:0000256" key="2">
    <source>
        <dbReference type="ARBA" id="ARBA00023125"/>
    </source>
</evidence>
<dbReference type="InterPro" id="IPR050109">
    <property type="entry name" value="HTH-type_TetR-like_transc_reg"/>
</dbReference>
<keyword evidence="1" id="KW-0805">Transcription regulation</keyword>
<dbReference type="OrthoDB" id="4540879at2"/>
<evidence type="ECO:0000256" key="4">
    <source>
        <dbReference type="PROSITE-ProRule" id="PRU00335"/>
    </source>
</evidence>
<protein>
    <submittedName>
        <fullName evidence="6">TetR family transcriptional regulator</fullName>
    </submittedName>
</protein>
<dbReference type="PROSITE" id="PS50977">
    <property type="entry name" value="HTH_TETR_2"/>
    <property type="match status" value="1"/>
</dbReference>
<dbReference type="Gene3D" id="1.10.357.10">
    <property type="entry name" value="Tetracycline Repressor, domain 2"/>
    <property type="match status" value="1"/>
</dbReference>
<dbReference type="InterPro" id="IPR036271">
    <property type="entry name" value="Tet_transcr_reg_TetR-rel_C_sf"/>
</dbReference>
<feature type="domain" description="HTH tetR-type" evidence="5">
    <location>
        <begin position="53"/>
        <end position="113"/>
    </location>
</feature>
<name>A0A4R2JY55_9PSEU</name>
<dbReference type="InterPro" id="IPR009057">
    <property type="entry name" value="Homeodomain-like_sf"/>
</dbReference>
<dbReference type="GO" id="GO:0003700">
    <property type="term" value="F:DNA-binding transcription factor activity"/>
    <property type="evidence" value="ECO:0007669"/>
    <property type="project" value="TreeGrafter"/>
</dbReference>
<sequence length="267" mass="29944">MAECLVCGRPLPDPGRGRPPRYCSRACRARAYRERVARKQRQDFPLPDTEGSTLTVDRIVRAAIALADRDGDAGLSMRRTAAELGVGAMSLYRYVPGKEELGALMIDTVFGDHPLPDPGPDGWRAKLELSARLEWDIYVKHPWIPRVFAITTRPPLAPRMMVYTDWRIRAVDGLGLDFPTMVRTAIAISAHVQSAAFPLARERNSKDTRTEWLDARSARVREMFGPYKLDMLARFDMDAFEASEPASIFEFGLDRLLDGVAQLLPDA</sequence>
<keyword evidence="2 4" id="KW-0238">DNA-binding</keyword>
<reference evidence="6 7" key="1">
    <citation type="submission" date="2019-03" db="EMBL/GenBank/DDBJ databases">
        <title>Genomic Encyclopedia of Type Strains, Phase IV (KMG-IV): sequencing the most valuable type-strain genomes for metagenomic binning, comparative biology and taxonomic classification.</title>
        <authorList>
            <person name="Goeker M."/>
        </authorList>
    </citation>
    <scope>NUCLEOTIDE SEQUENCE [LARGE SCALE GENOMIC DNA]</scope>
    <source>
        <strain evidence="6 7">DSM 45934</strain>
    </source>
</reference>
<evidence type="ECO:0000256" key="3">
    <source>
        <dbReference type="ARBA" id="ARBA00023163"/>
    </source>
</evidence>
<dbReference type="SUPFAM" id="SSF46689">
    <property type="entry name" value="Homeodomain-like"/>
    <property type="match status" value="1"/>
</dbReference>
<evidence type="ECO:0000256" key="1">
    <source>
        <dbReference type="ARBA" id="ARBA00023015"/>
    </source>
</evidence>
<dbReference type="PANTHER" id="PTHR30055:SF234">
    <property type="entry name" value="HTH-TYPE TRANSCRIPTIONAL REGULATOR BETI"/>
    <property type="match status" value="1"/>
</dbReference>
<comment type="caution">
    <text evidence="6">The sequence shown here is derived from an EMBL/GenBank/DDBJ whole genome shotgun (WGS) entry which is preliminary data.</text>
</comment>
<dbReference type="InterPro" id="IPR001647">
    <property type="entry name" value="HTH_TetR"/>
</dbReference>
<dbReference type="PANTHER" id="PTHR30055">
    <property type="entry name" value="HTH-TYPE TRANSCRIPTIONAL REGULATOR RUTR"/>
    <property type="match status" value="1"/>
</dbReference>
<evidence type="ECO:0000259" key="5">
    <source>
        <dbReference type="PROSITE" id="PS50977"/>
    </source>
</evidence>
<evidence type="ECO:0000313" key="6">
    <source>
        <dbReference type="EMBL" id="TCO62306.1"/>
    </source>
</evidence>
<organism evidence="6 7">
    <name type="scientific">Actinocrispum wychmicini</name>
    <dbReference type="NCBI Taxonomy" id="1213861"/>
    <lineage>
        <taxon>Bacteria</taxon>
        <taxon>Bacillati</taxon>
        <taxon>Actinomycetota</taxon>
        <taxon>Actinomycetes</taxon>
        <taxon>Pseudonocardiales</taxon>
        <taxon>Pseudonocardiaceae</taxon>
        <taxon>Actinocrispum</taxon>
    </lineage>
</organism>
<dbReference type="GO" id="GO:0045892">
    <property type="term" value="P:negative regulation of DNA-templated transcription"/>
    <property type="evidence" value="ECO:0007669"/>
    <property type="project" value="InterPro"/>
</dbReference>
<keyword evidence="3" id="KW-0804">Transcription</keyword>
<dbReference type="GO" id="GO:0000976">
    <property type="term" value="F:transcription cis-regulatory region binding"/>
    <property type="evidence" value="ECO:0007669"/>
    <property type="project" value="TreeGrafter"/>
</dbReference>
<keyword evidence="7" id="KW-1185">Reference proteome</keyword>
<dbReference type="Gene3D" id="1.10.10.60">
    <property type="entry name" value="Homeodomain-like"/>
    <property type="match status" value="1"/>
</dbReference>
<dbReference type="AlphaFoldDB" id="A0A4R2JY55"/>
<dbReference type="RefSeq" id="WP_132113972.1">
    <property type="nucleotide sequence ID" value="NZ_SLWS01000002.1"/>
</dbReference>
<dbReference type="Pfam" id="PF00440">
    <property type="entry name" value="TetR_N"/>
    <property type="match status" value="1"/>
</dbReference>
<proteinExistence type="predicted"/>
<gene>
    <name evidence="6" type="ORF">EV192_102443</name>
</gene>
<dbReference type="EMBL" id="SLWS01000002">
    <property type="protein sequence ID" value="TCO62306.1"/>
    <property type="molecule type" value="Genomic_DNA"/>
</dbReference>
<dbReference type="SUPFAM" id="SSF48498">
    <property type="entry name" value="Tetracyclin repressor-like, C-terminal domain"/>
    <property type="match status" value="1"/>
</dbReference>
<dbReference type="InterPro" id="IPR004111">
    <property type="entry name" value="Repressor_TetR_C"/>
</dbReference>
<dbReference type="Pfam" id="PF02909">
    <property type="entry name" value="TetR_C_1"/>
    <property type="match status" value="1"/>
</dbReference>
<evidence type="ECO:0000313" key="7">
    <source>
        <dbReference type="Proteomes" id="UP000295680"/>
    </source>
</evidence>
<dbReference type="Proteomes" id="UP000295680">
    <property type="component" value="Unassembled WGS sequence"/>
</dbReference>